<dbReference type="EMBL" id="JAKOGI010000047">
    <property type="protein sequence ID" value="KAJ8446903.1"/>
    <property type="molecule type" value="Genomic_DNA"/>
</dbReference>
<dbReference type="GO" id="GO:0009451">
    <property type="term" value="P:RNA modification"/>
    <property type="evidence" value="ECO:0007669"/>
    <property type="project" value="InterPro"/>
</dbReference>
<dbReference type="NCBIfam" id="TIGR00756">
    <property type="entry name" value="PPR"/>
    <property type="match status" value="6"/>
</dbReference>
<feature type="repeat" description="PPR" evidence="2">
    <location>
        <begin position="342"/>
        <end position="376"/>
    </location>
</feature>
<keyword evidence="1" id="KW-0677">Repeat</keyword>
<dbReference type="InterPro" id="IPR011990">
    <property type="entry name" value="TPR-like_helical_dom_sf"/>
</dbReference>
<reference evidence="3" key="1">
    <citation type="submission" date="2022-04" db="EMBL/GenBank/DDBJ databases">
        <title>Carnegiea gigantea Genome sequencing and assembly v2.</title>
        <authorList>
            <person name="Copetti D."/>
            <person name="Sanderson M.J."/>
            <person name="Burquez A."/>
            <person name="Wojciechowski M.F."/>
        </authorList>
    </citation>
    <scope>NUCLEOTIDE SEQUENCE</scope>
    <source>
        <strain evidence="3">SGP5-SGP5p</strain>
        <tissue evidence="3">Aerial part</tissue>
    </source>
</reference>
<evidence type="ECO:0000256" key="2">
    <source>
        <dbReference type="PROSITE-ProRule" id="PRU00708"/>
    </source>
</evidence>
<dbReference type="PANTHER" id="PTHR24015">
    <property type="entry name" value="OS07G0578800 PROTEIN-RELATED"/>
    <property type="match status" value="1"/>
</dbReference>
<dbReference type="AlphaFoldDB" id="A0A9Q1KNZ7"/>
<dbReference type="Proteomes" id="UP001153076">
    <property type="component" value="Unassembled WGS sequence"/>
</dbReference>
<dbReference type="Gene3D" id="1.25.40.10">
    <property type="entry name" value="Tetratricopeptide repeat domain"/>
    <property type="match status" value="8"/>
</dbReference>
<feature type="repeat" description="PPR" evidence="2">
    <location>
        <begin position="175"/>
        <end position="209"/>
    </location>
</feature>
<dbReference type="FunFam" id="1.25.40.10:FF:000227">
    <property type="entry name" value="Pentatricopeptide repeat-containing protein At3g13880"/>
    <property type="match status" value="1"/>
</dbReference>
<dbReference type="OrthoDB" id="1934782at2759"/>
<dbReference type="FunFam" id="1.25.40.10:FF:000158">
    <property type="entry name" value="pentatricopeptide repeat-containing protein At2g33680"/>
    <property type="match status" value="1"/>
</dbReference>
<keyword evidence="4" id="KW-1185">Reference proteome</keyword>
<organism evidence="3 4">
    <name type="scientific">Carnegiea gigantea</name>
    <dbReference type="NCBI Taxonomy" id="171969"/>
    <lineage>
        <taxon>Eukaryota</taxon>
        <taxon>Viridiplantae</taxon>
        <taxon>Streptophyta</taxon>
        <taxon>Embryophyta</taxon>
        <taxon>Tracheophyta</taxon>
        <taxon>Spermatophyta</taxon>
        <taxon>Magnoliopsida</taxon>
        <taxon>eudicotyledons</taxon>
        <taxon>Gunneridae</taxon>
        <taxon>Pentapetalae</taxon>
        <taxon>Caryophyllales</taxon>
        <taxon>Cactineae</taxon>
        <taxon>Cactaceae</taxon>
        <taxon>Cactoideae</taxon>
        <taxon>Echinocereeae</taxon>
        <taxon>Carnegiea</taxon>
    </lineage>
</organism>
<evidence type="ECO:0000313" key="3">
    <source>
        <dbReference type="EMBL" id="KAJ8446903.1"/>
    </source>
</evidence>
<feature type="repeat" description="PPR" evidence="2">
    <location>
        <begin position="443"/>
        <end position="477"/>
    </location>
</feature>
<feature type="repeat" description="PPR" evidence="2">
    <location>
        <begin position="276"/>
        <end position="310"/>
    </location>
</feature>
<dbReference type="InterPro" id="IPR046960">
    <property type="entry name" value="PPR_At4g14850-like_plant"/>
</dbReference>
<dbReference type="FunFam" id="1.25.40.10:FF:000073">
    <property type="entry name" value="Pentatricopeptide repeat-containing protein chloroplastic"/>
    <property type="match status" value="1"/>
</dbReference>
<dbReference type="Pfam" id="PF20431">
    <property type="entry name" value="E_motif"/>
    <property type="match status" value="1"/>
</dbReference>
<evidence type="ECO:0008006" key="5">
    <source>
        <dbReference type="Google" id="ProtNLM"/>
    </source>
</evidence>
<dbReference type="GO" id="GO:0003723">
    <property type="term" value="F:RNA binding"/>
    <property type="evidence" value="ECO:0007669"/>
    <property type="project" value="InterPro"/>
</dbReference>
<dbReference type="Pfam" id="PF01535">
    <property type="entry name" value="PPR"/>
    <property type="match status" value="6"/>
</dbReference>
<evidence type="ECO:0000313" key="4">
    <source>
        <dbReference type="Proteomes" id="UP001153076"/>
    </source>
</evidence>
<comment type="caution">
    <text evidence="3">The sequence shown here is derived from an EMBL/GenBank/DDBJ whole genome shotgun (WGS) entry which is preliminary data.</text>
</comment>
<dbReference type="InterPro" id="IPR002885">
    <property type="entry name" value="PPR_rpt"/>
</dbReference>
<feature type="repeat" description="PPR" evidence="2">
    <location>
        <begin position="848"/>
        <end position="882"/>
    </location>
</feature>
<protein>
    <recommendedName>
        <fullName evidence="5">Pentatricopeptide repeat-containing protein</fullName>
    </recommendedName>
</protein>
<name>A0A9Q1KNZ7_9CARY</name>
<proteinExistence type="predicted"/>
<accession>A0A9Q1KNZ7</accession>
<feature type="repeat" description="PPR" evidence="2">
    <location>
        <begin position="746"/>
        <end position="780"/>
    </location>
</feature>
<dbReference type="GO" id="GO:0099402">
    <property type="term" value="P:plant organ development"/>
    <property type="evidence" value="ECO:0007669"/>
    <property type="project" value="UniProtKB-ARBA"/>
</dbReference>
<dbReference type="SUPFAM" id="SSF48452">
    <property type="entry name" value="TPR-like"/>
    <property type="match status" value="1"/>
</dbReference>
<evidence type="ECO:0000256" key="1">
    <source>
        <dbReference type="ARBA" id="ARBA00022737"/>
    </source>
</evidence>
<dbReference type="Pfam" id="PF13041">
    <property type="entry name" value="PPR_2"/>
    <property type="match status" value="5"/>
</dbReference>
<dbReference type="PANTHER" id="PTHR24015:SF1825">
    <property type="entry name" value="OS04G0514500 PROTEIN"/>
    <property type="match status" value="1"/>
</dbReference>
<dbReference type="InterPro" id="IPR046848">
    <property type="entry name" value="E_motif"/>
</dbReference>
<dbReference type="FunFam" id="1.25.40.10:FF:000436">
    <property type="entry name" value="Pentatricopeptide repeat-containing protein At5g39350 family"/>
    <property type="match status" value="1"/>
</dbReference>
<gene>
    <name evidence="3" type="ORF">Cgig2_013204</name>
</gene>
<dbReference type="PROSITE" id="PS51375">
    <property type="entry name" value="PPR"/>
    <property type="match status" value="6"/>
</dbReference>
<sequence>MISATTGAFTVAPPSLSYVDIVVPNTIVVAIVALELLPPQFAAKVEGVVKLEESAKDFQVRQKSLFVRYCSDLAPISRDTSIPGSHRGPTSSGIYEYLLRLCLDQCGKITARQVFDEMPQRISRAVNAAKIMHAHSLRHGFGLYGQLGNGILDLYAKCGNAAYTEMVFDRLENRNVEAWNSVMSMHMRRGPLIDAIKLFGSMRELGVLPNQFSYAVVLSGCARLIAISLGKQVHSAVIKSGYLGNSFCEGSLIDMYVKCNALSYARRLFDQAHEPSLISWTAMIVAYAQVGLLDEAFKVFKSMQKFGCVPDHVAYVTVISALVKEERLDEARNLFTQMPVPNAMAWNLMISGHSKQCHETEAVYFFLKMQKAGVKSTRSTLGSVLSAIASLKDFDLGLVVHAQAIKQGLDSNVYVGSSLINMYAKCQKPGLARQAFESLDEKNTVLWNAMLGGYTQNDFPCQVIELFISMKDGGFGADEFTYTSILSACGCLERLDLGNQLHSVIIKTNFESHLFVGNALVDMYAKSGALVEARQIFEHIKNRDNVSWNAIIVGYVQAEDDEAFSLFGAMMADGIKADEVALASILSACSNLKDLTRGRQVHCLSVKHGLQTSLYAGTSLIDMYVKCGAIAAACQVFYCMPKWSVVSINALIAGHAQNNLEEAVNLYKLMQAEGLCPSEITYLNMLDAHPGPAKFSLGRQIHCLILKKGLPHDDELLGSSLLCTYLDSLRKEDAFRLFSEIPNRKGTILWTSMISGLNQNECHTEALQLYREMRCSDIMPDQATFASILKACSSSTSLSDGTEIHSLVFRTGFNSDVLVASALIDMYAKCGDVKGSFQVFKEVDCKSDVIAWNSIIVGLAKNGFVEDALKVFDEMMLSNVDPDDVTFLGALSACSHSGRVSEGCYLFDIMVNQYGIQPRNDHCACMIDLFARLGLLEEAESFIAKLGFEPDDMIWASFLGACKLHGDDARGKDAAGKLINLDPHNSSAYISLSGFLASLGNWNEVDSLRKQMKEKGVAKFPGSSWISITEDNLVHCLQ</sequence>